<dbReference type="Proteomes" id="UP001436297">
    <property type="component" value="Chromosome"/>
</dbReference>
<organism evidence="2 3">
    <name type="scientific">Staphylococcus hsinchuensis</name>
    <dbReference type="NCBI Taxonomy" id="3051183"/>
    <lineage>
        <taxon>Bacteria</taxon>
        <taxon>Bacillati</taxon>
        <taxon>Bacillota</taxon>
        <taxon>Bacilli</taxon>
        <taxon>Bacillales</taxon>
        <taxon>Staphylococcaceae</taxon>
        <taxon>Staphylococcus</taxon>
    </lineage>
</organism>
<gene>
    <name evidence="2" type="ORF">QQM35_05120</name>
</gene>
<keyword evidence="3" id="KW-1185">Reference proteome</keyword>
<reference evidence="2 3" key="1">
    <citation type="journal article" date="2024" name="Pathogens">
        <title>Staphylococcus hsinchuensis sp. nov., Isolated from Soymilk.</title>
        <authorList>
            <person name="Wang Y.T."/>
            <person name="Lin Y.C."/>
            <person name="Hsieh Y.H."/>
            <person name="Lin Y.T."/>
            <person name="Hamada M."/>
            <person name="Chen C.C."/>
            <person name="Liou J.S."/>
            <person name="Lee A.Y."/>
            <person name="Zhang W.L."/>
            <person name="Chen Y.T."/>
            <person name="Huang C.H."/>
        </authorList>
    </citation>
    <scope>NUCLEOTIDE SEQUENCE [LARGE SCALE GENOMIC DNA]</scope>
    <source>
        <strain evidence="2 3">H164</strain>
    </source>
</reference>
<evidence type="ECO:0000313" key="2">
    <source>
        <dbReference type="EMBL" id="XAF71477.1"/>
    </source>
</evidence>
<feature type="transmembrane region" description="Helical" evidence="1">
    <location>
        <begin position="6"/>
        <end position="23"/>
    </location>
</feature>
<keyword evidence="1" id="KW-0812">Transmembrane</keyword>
<dbReference type="EMBL" id="CP128355">
    <property type="protein sequence ID" value="XAF71477.1"/>
    <property type="molecule type" value="Genomic_DNA"/>
</dbReference>
<accession>A0ABZ3EG50</accession>
<sequence>MSPNIMILIVVIVVLQLIIGHLLHDIGFSYTQSILLMLLPLGIGLFFLQILYYERKYPEWDVPFKSKVRLKYLYLLTLLEYIALYICIFKM</sequence>
<evidence type="ECO:0000256" key="1">
    <source>
        <dbReference type="SAM" id="Phobius"/>
    </source>
</evidence>
<evidence type="ECO:0000313" key="3">
    <source>
        <dbReference type="Proteomes" id="UP001436297"/>
    </source>
</evidence>
<keyword evidence="1" id="KW-1133">Transmembrane helix</keyword>
<proteinExistence type="predicted"/>
<feature type="transmembrane region" description="Helical" evidence="1">
    <location>
        <begin position="35"/>
        <end position="52"/>
    </location>
</feature>
<feature type="transmembrane region" description="Helical" evidence="1">
    <location>
        <begin position="72"/>
        <end position="89"/>
    </location>
</feature>
<keyword evidence="1" id="KW-0472">Membrane</keyword>
<protein>
    <submittedName>
        <fullName evidence="2">Uncharacterized protein</fullName>
    </submittedName>
</protein>
<dbReference type="RefSeq" id="WP_251518909.1">
    <property type="nucleotide sequence ID" value="NZ_CP128355.1"/>
</dbReference>
<name>A0ABZ3EG50_9STAP</name>